<evidence type="ECO:0000256" key="6">
    <source>
        <dbReference type="ARBA" id="ARBA00023136"/>
    </source>
</evidence>
<keyword evidence="6 8" id="KW-0472">Membrane</keyword>
<comment type="caution">
    <text evidence="9">The sequence shown here is derived from an EMBL/GenBank/DDBJ whole genome shotgun (WGS) entry which is preliminary data.</text>
</comment>
<protein>
    <submittedName>
        <fullName evidence="9">Biopolymer transporter ExbD</fullName>
    </submittedName>
</protein>
<dbReference type="Gene3D" id="3.30.420.270">
    <property type="match status" value="1"/>
</dbReference>
<comment type="similarity">
    <text evidence="2 7">Belongs to the ExbD/TolR family.</text>
</comment>
<keyword evidence="10" id="KW-1185">Reference proteome</keyword>
<evidence type="ECO:0000256" key="7">
    <source>
        <dbReference type="RuleBase" id="RU003879"/>
    </source>
</evidence>
<dbReference type="EMBL" id="JAPDDR010000004">
    <property type="protein sequence ID" value="MCW1913620.1"/>
    <property type="molecule type" value="Genomic_DNA"/>
</dbReference>
<comment type="subcellular location">
    <subcellularLocation>
        <location evidence="1">Cell membrane</location>
        <topology evidence="1">Single-pass membrane protein</topology>
    </subcellularLocation>
    <subcellularLocation>
        <location evidence="7">Cell membrane</location>
        <topology evidence="7">Single-pass type II membrane protein</topology>
    </subcellularLocation>
</comment>
<keyword evidence="7" id="KW-0813">Transport</keyword>
<dbReference type="Pfam" id="PF02472">
    <property type="entry name" value="ExbD"/>
    <property type="match status" value="1"/>
</dbReference>
<evidence type="ECO:0000256" key="8">
    <source>
        <dbReference type="SAM" id="Phobius"/>
    </source>
</evidence>
<keyword evidence="4 7" id="KW-0812">Transmembrane</keyword>
<evidence type="ECO:0000313" key="9">
    <source>
        <dbReference type="EMBL" id="MCW1913620.1"/>
    </source>
</evidence>
<accession>A0ABT3G1C0</accession>
<feature type="transmembrane region" description="Helical" evidence="8">
    <location>
        <begin position="21"/>
        <end position="40"/>
    </location>
</feature>
<keyword evidence="5 8" id="KW-1133">Transmembrane helix</keyword>
<evidence type="ECO:0000256" key="4">
    <source>
        <dbReference type="ARBA" id="ARBA00022692"/>
    </source>
</evidence>
<reference evidence="9" key="1">
    <citation type="submission" date="2022-10" db="EMBL/GenBank/DDBJ databases">
        <title>Luteolibacter sp. GHJ8, whole genome shotgun sequencing project.</title>
        <authorList>
            <person name="Zhao G."/>
            <person name="Shen L."/>
        </authorList>
    </citation>
    <scope>NUCLEOTIDE SEQUENCE</scope>
    <source>
        <strain evidence="9">GHJ8</strain>
    </source>
</reference>
<evidence type="ECO:0000256" key="2">
    <source>
        <dbReference type="ARBA" id="ARBA00005811"/>
    </source>
</evidence>
<evidence type="ECO:0000256" key="1">
    <source>
        <dbReference type="ARBA" id="ARBA00004162"/>
    </source>
</evidence>
<sequence>MKTKARDRRKRPAEVNLGFQIAPMIDVVFVILLFFIVQAGDIQVENAHITKLPGTTEATDTPTSMPDEISIVVEDDGQVYLNEEALDTPEAKELPQLASNLYALKQSAEATQSEVLVTIYANEMAKYERVVDVLDALTRAQISNVTFQAGAPE</sequence>
<dbReference type="InterPro" id="IPR003400">
    <property type="entry name" value="ExbD"/>
</dbReference>
<gene>
    <name evidence="9" type="ORF">OJ996_08540</name>
</gene>
<dbReference type="PANTHER" id="PTHR30558">
    <property type="entry name" value="EXBD MEMBRANE COMPONENT OF PMF-DRIVEN MACROMOLECULE IMPORT SYSTEM"/>
    <property type="match status" value="1"/>
</dbReference>
<dbReference type="Proteomes" id="UP001165653">
    <property type="component" value="Unassembled WGS sequence"/>
</dbReference>
<evidence type="ECO:0000256" key="5">
    <source>
        <dbReference type="ARBA" id="ARBA00022989"/>
    </source>
</evidence>
<dbReference type="RefSeq" id="WP_264513123.1">
    <property type="nucleotide sequence ID" value="NZ_JAPDDR010000004.1"/>
</dbReference>
<evidence type="ECO:0000256" key="3">
    <source>
        <dbReference type="ARBA" id="ARBA00022475"/>
    </source>
</evidence>
<proteinExistence type="inferred from homology"/>
<keyword evidence="3" id="KW-1003">Cell membrane</keyword>
<evidence type="ECO:0000313" key="10">
    <source>
        <dbReference type="Proteomes" id="UP001165653"/>
    </source>
</evidence>
<keyword evidence="7" id="KW-0653">Protein transport</keyword>
<organism evidence="9 10">
    <name type="scientific">Luteolibacter rhizosphaerae</name>
    <dbReference type="NCBI Taxonomy" id="2989719"/>
    <lineage>
        <taxon>Bacteria</taxon>
        <taxon>Pseudomonadati</taxon>
        <taxon>Verrucomicrobiota</taxon>
        <taxon>Verrucomicrobiia</taxon>
        <taxon>Verrucomicrobiales</taxon>
        <taxon>Verrucomicrobiaceae</taxon>
        <taxon>Luteolibacter</taxon>
    </lineage>
</organism>
<name>A0ABT3G1C0_9BACT</name>